<accession>A0ABC9AT91</accession>
<proteinExistence type="predicted"/>
<protein>
    <submittedName>
        <fullName evidence="2">Uncharacterized protein</fullName>
    </submittedName>
</protein>
<keyword evidence="1" id="KW-1133">Transmembrane helix</keyword>
<keyword evidence="3" id="KW-1185">Reference proteome</keyword>
<gene>
    <name evidence="2" type="ORF">URODEC1_LOCUS58180</name>
</gene>
<dbReference type="PANTHER" id="PTHR31549">
    <property type="entry name" value="PROTEIN, PUTATIVE (DUF247)-RELATED-RELATED"/>
    <property type="match status" value="1"/>
</dbReference>
<dbReference type="PANTHER" id="PTHR31549:SF265">
    <property type="match status" value="1"/>
</dbReference>
<keyword evidence="1" id="KW-0472">Membrane</keyword>
<dbReference type="Pfam" id="PF03140">
    <property type="entry name" value="DUF247"/>
    <property type="match status" value="1"/>
</dbReference>
<organism evidence="2 3">
    <name type="scientific">Urochloa decumbens</name>
    <dbReference type="NCBI Taxonomy" id="240449"/>
    <lineage>
        <taxon>Eukaryota</taxon>
        <taxon>Viridiplantae</taxon>
        <taxon>Streptophyta</taxon>
        <taxon>Embryophyta</taxon>
        <taxon>Tracheophyta</taxon>
        <taxon>Spermatophyta</taxon>
        <taxon>Magnoliopsida</taxon>
        <taxon>Liliopsida</taxon>
        <taxon>Poales</taxon>
        <taxon>Poaceae</taxon>
        <taxon>PACMAD clade</taxon>
        <taxon>Panicoideae</taxon>
        <taxon>Panicodae</taxon>
        <taxon>Paniceae</taxon>
        <taxon>Melinidinae</taxon>
        <taxon>Urochloa</taxon>
    </lineage>
</organism>
<evidence type="ECO:0000313" key="2">
    <source>
        <dbReference type="EMBL" id="CAL4985955.1"/>
    </source>
</evidence>
<reference evidence="2" key="1">
    <citation type="submission" date="2024-10" db="EMBL/GenBank/DDBJ databases">
        <authorList>
            <person name="Ryan C."/>
        </authorList>
    </citation>
    <scope>NUCLEOTIDE SEQUENCE [LARGE SCALE GENOMIC DNA]</scope>
</reference>
<dbReference type="AlphaFoldDB" id="A0ABC9AT91"/>
<keyword evidence="1" id="KW-0812">Transmembrane</keyword>
<evidence type="ECO:0000313" key="3">
    <source>
        <dbReference type="Proteomes" id="UP001497457"/>
    </source>
</evidence>
<evidence type="ECO:0000256" key="1">
    <source>
        <dbReference type="SAM" id="Phobius"/>
    </source>
</evidence>
<dbReference type="InterPro" id="IPR004158">
    <property type="entry name" value="DUF247_pln"/>
</dbReference>
<feature type="transmembrane region" description="Helical" evidence="1">
    <location>
        <begin position="515"/>
        <end position="540"/>
    </location>
</feature>
<dbReference type="EMBL" id="OZ075133">
    <property type="protein sequence ID" value="CAL4985955.1"/>
    <property type="molecule type" value="Genomic_DNA"/>
</dbReference>
<sequence length="545" mass="61263">MSLIALKCCGCTSLIRLEQSMETAAAWGPGEFQLANWTVHEPGAQVWAPPACVPMPMEYASIDIFGNSCSLQGYVPDGSSGGLQQQLVEYYYSAALQHNGKAEVIDLPNREPMVSDESRASCVLNHVTHKFKSDITMMKEKMHRYPACLGAVDESYTVPRIVAIGPYHRDRIHLLMAGENAKSMAVCHCIRQSGCPMMEVYGAVASAADDARCLYHKDVMAGISYQDFRDMMFLDACFLVQYMLMRGGIEIDDSLRGFLSPNRVDIFHDVMLLENQLPWKVVETVMSFMRVSSLPERFVRSMRHCMLPDYFELEQLKQQPFYWDDSYDNPPHLLGLLRYYIVGRSKGTKYPTPKTKNILFSMSAIKLDKIGIRLTANKTMKLIDMRLDIQGTGLFPKLSLAPLSLDHDCASYLVNMAAFELCTVKSFGNAGGEEHSAVCSYLTLLAMLVCREEDVHQLRERDILQGGGGLTNEEALRFFTSLQGMRLGPCYIHIMRQIESYREKRWVQASLYEFYYNYGTIVLAAIGAVGTLAGIIASIMSHMRG</sequence>
<dbReference type="Proteomes" id="UP001497457">
    <property type="component" value="Chromosome 23rd"/>
</dbReference>
<name>A0ABC9AT91_9POAL</name>